<dbReference type="CDD" id="cd02933">
    <property type="entry name" value="OYE_like_FMN"/>
    <property type="match status" value="1"/>
</dbReference>
<protein>
    <submittedName>
        <fullName evidence="2">Alkene reductase</fullName>
    </submittedName>
</protein>
<evidence type="ECO:0000313" key="2">
    <source>
        <dbReference type="EMBL" id="MFD1341936.1"/>
    </source>
</evidence>
<dbReference type="PANTHER" id="PTHR22893:SF91">
    <property type="entry name" value="NADPH DEHYDROGENASE 2-RELATED"/>
    <property type="match status" value="1"/>
</dbReference>
<dbReference type="NCBIfam" id="NF007899">
    <property type="entry name" value="PRK10605.1"/>
    <property type="match status" value="1"/>
</dbReference>
<dbReference type="Proteomes" id="UP001597135">
    <property type="component" value="Unassembled WGS sequence"/>
</dbReference>
<dbReference type="InterPro" id="IPR013785">
    <property type="entry name" value="Aldolase_TIM"/>
</dbReference>
<keyword evidence="3" id="KW-1185">Reference proteome</keyword>
<dbReference type="PANTHER" id="PTHR22893">
    <property type="entry name" value="NADH OXIDOREDUCTASE-RELATED"/>
    <property type="match status" value="1"/>
</dbReference>
<reference evidence="3" key="1">
    <citation type="journal article" date="2019" name="Int. J. Syst. Evol. Microbiol.">
        <title>The Global Catalogue of Microorganisms (GCM) 10K type strain sequencing project: providing services to taxonomists for standard genome sequencing and annotation.</title>
        <authorList>
            <consortium name="The Broad Institute Genomics Platform"/>
            <consortium name="The Broad Institute Genome Sequencing Center for Infectious Disease"/>
            <person name="Wu L."/>
            <person name="Ma J."/>
        </authorList>
    </citation>
    <scope>NUCLEOTIDE SEQUENCE [LARGE SCALE GENOMIC DNA]</scope>
    <source>
        <strain evidence="3">CCUG 62953</strain>
    </source>
</reference>
<evidence type="ECO:0000259" key="1">
    <source>
        <dbReference type="Pfam" id="PF00724"/>
    </source>
</evidence>
<comment type="caution">
    <text evidence="2">The sequence shown here is derived from an EMBL/GenBank/DDBJ whole genome shotgun (WGS) entry which is preliminary data.</text>
</comment>
<dbReference type="InterPro" id="IPR045247">
    <property type="entry name" value="Oye-like"/>
</dbReference>
<proteinExistence type="predicted"/>
<organism evidence="2 3">
    <name type="scientific">Litorisediminicola beolgyonensis</name>
    <dbReference type="NCBI Taxonomy" id="1173614"/>
    <lineage>
        <taxon>Bacteria</taxon>
        <taxon>Pseudomonadati</taxon>
        <taxon>Pseudomonadota</taxon>
        <taxon>Alphaproteobacteria</taxon>
        <taxon>Rhodobacterales</taxon>
        <taxon>Paracoccaceae</taxon>
        <taxon>Litorisediminicola</taxon>
    </lineage>
</organism>
<dbReference type="SUPFAM" id="SSF51395">
    <property type="entry name" value="FMN-linked oxidoreductases"/>
    <property type="match status" value="1"/>
</dbReference>
<accession>A0ABW3ZFE5</accession>
<dbReference type="Gene3D" id="3.20.20.70">
    <property type="entry name" value="Aldolase class I"/>
    <property type="match status" value="1"/>
</dbReference>
<name>A0ABW3ZFE5_9RHOB</name>
<gene>
    <name evidence="2" type="ORF">ACFQ4E_05850</name>
</gene>
<feature type="domain" description="NADH:flavin oxidoreductase/NADH oxidase N-terminal" evidence="1">
    <location>
        <begin position="5"/>
        <end position="339"/>
    </location>
</feature>
<dbReference type="Pfam" id="PF00724">
    <property type="entry name" value="Oxidored_FMN"/>
    <property type="match status" value="1"/>
</dbReference>
<dbReference type="InterPro" id="IPR001155">
    <property type="entry name" value="OxRdtase_FMN_N"/>
</dbReference>
<sequence length="372" mass="40801">METEKLFTPFKAGEIELKNRIVMAPLTRNRAKAEGDVVGDLHVRYYTQRAGAGLIITEATQISPEGKGYAWTPGIHSDAQVAAWKRVTDAVHEAGGKIVLQLWHVGRISHTSLQPDGQQPVAPSAVRAEAPTFDGEKMVDVSEPRALEADELPRIVEDFRKAAENAKAAGFDGVEIHAANGYLLDQFLKDGPNRREDAYGGSIENRARLAFEVLDAVKSVWPAGRIGIRLSPFSGANDAHDSDPAALARYMIERLSGHGLAYVHMIEGQTGGPRDWPEDLDLRELRDRLDAAWMGNNGYDRDLAIERVANGDTDLVAFGVPFIANPDLVKRLQRDVELNEADQDTFYGGGAEGYTDYPFLEQAIMDRHASAA</sequence>
<dbReference type="EMBL" id="JBHTMU010000007">
    <property type="protein sequence ID" value="MFD1341936.1"/>
    <property type="molecule type" value="Genomic_DNA"/>
</dbReference>
<evidence type="ECO:0000313" key="3">
    <source>
        <dbReference type="Proteomes" id="UP001597135"/>
    </source>
</evidence>
<dbReference type="RefSeq" id="WP_386802070.1">
    <property type="nucleotide sequence ID" value="NZ_JBHTMU010000007.1"/>
</dbReference>